<accession>A0A2H0Y0K6</accession>
<evidence type="ECO:0000256" key="3">
    <source>
        <dbReference type="ARBA" id="ARBA00014376"/>
    </source>
</evidence>
<evidence type="ECO:0000256" key="5">
    <source>
        <dbReference type="ARBA" id="ARBA00024934"/>
    </source>
</evidence>
<evidence type="ECO:0000313" key="7">
    <source>
        <dbReference type="Proteomes" id="UP000231343"/>
    </source>
</evidence>
<name>A0A2H0Y0K6_UNCSA</name>
<dbReference type="InterPro" id="IPR006300">
    <property type="entry name" value="FlgB"/>
</dbReference>
<dbReference type="GO" id="GO:0071973">
    <property type="term" value="P:bacterial-type flagellum-dependent cell motility"/>
    <property type="evidence" value="ECO:0007669"/>
    <property type="project" value="InterPro"/>
</dbReference>
<evidence type="ECO:0000256" key="1">
    <source>
        <dbReference type="ARBA" id="ARBA00004117"/>
    </source>
</evidence>
<dbReference type="PIRSF" id="PIRSF002889">
    <property type="entry name" value="Rod_FlgB"/>
    <property type="match status" value="1"/>
</dbReference>
<keyword evidence="4" id="KW-0975">Bacterial flagellum</keyword>
<gene>
    <name evidence="6" type="ORF">COT42_03865</name>
</gene>
<dbReference type="EMBL" id="PEYM01000066">
    <property type="protein sequence ID" value="PIS29991.1"/>
    <property type="molecule type" value="Genomic_DNA"/>
</dbReference>
<comment type="subcellular location">
    <subcellularLocation>
        <location evidence="1">Bacterial flagellum basal body</location>
    </subcellularLocation>
</comment>
<protein>
    <recommendedName>
        <fullName evidence="3">Flagellar basal body rod protein FlgB</fullName>
    </recommendedName>
</protein>
<evidence type="ECO:0000313" key="6">
    <source>
        <dbReference type="EMBL" id="PIS29991.1"/>
    </source>
</evidence>
<reference evidence="6 7" key="1">
    <citation type="submission" date="2017-09" db="EMBL/GenBank/DDBJ databases">
        <title>Depth-based differentiation of microbial function through sediment-hosted aquifers and enrichment of novel symbionts in the deep terrestrial subsurface.</title>
        <authorList>
            <person name="Probst A.J."/>
            <person name="Ladd B."/>
            <person name="Jarett J.K."/>
            <person name="Geller-Mcgrath D.E."/>
            <person name="Sieber C.M."/>
            <person name="Emerson J.B."/>
            <person name="Anantharaman K."/>
            <person name="Thomas B.C."/>
            <person name="Malmstrom R."/>
            <person name="Stieglmeier M."/>
            <person name="Klingl A."/>
            <person name="Woyke T."/>
            <person name="Ryan C.M."/>
            <person name="Banfield J.F."/>
        </authorList>
    </citation>
    <scope>NUCLEOTIDE SEQUENCE [LARGE SCALE GENOMIC DNA]</scope>
    <source>
        <strain evidence="6">CG08_land_8_20_14_0_20_45_16</strain>
    </source>
</reference>
<comment type="similarity">
    <text evidence="2">Belongs to the flagella basal body rod proteins family.</text>
</comment>
<proteinExistence type="inferred from homology"/>
<dbReference type="GO" id="GO:0030694">
    <property type="term" value="C:bacterial-type flagellum basal body, rod"/>
    <property type="evidence" value="ECO:0007669"/>
    <property type="project" value="InterPro"/>
</dbReference>
<organism evidence="6 7">
    <name type="scientific">Candidatus Saganbacteria bacterium CG08_land_8_20_14_0_20_45_16</name>
    <dbReference type="NCBI Taxonomy" id="2014293"/>
    <lineage>
        <taxon>Bacteria</taxon>
        <taxon>Bacillati</taxon>
        <taxon>Saganbacteria</taxon>
    </lineage>
</organism>
<sequence length="98" mass="10983">MTDLFGVKFSALERAMRIAAGFQEVTAQNVANAKTPGYEALTFDEELLKAVKRQDKKEVVLEKELATLTENSIKYSSYVKLLSSKINVLRTIATQGRR</sequence>
<comment type="caution">
    <text evidence="6">The sequence shown here is derived from an EMBL/GenBank/DDBJ whole genome shotgun (WGS) entry which is preliminary data.</text>
</comment>
<evidence type="ECO:0000256" key="2">
    <source>
        <dbReference type="ARBA" id="ARBA00009677"/>
    </source>
</evidence>
<comment type="function">
    <text evidence="5">Structural component of flagellum, the bacterial motility apparatus. Part of the rod structure of flagellar basal body.</text>
</comment>
<dbReference type="Proteomes" id="UP000231343">
    <property type="component" value="Unassembled WGS sequence"/>
</dbReference>
<evidence type="ECO:0000256" key="4">
    <source>
        <dbReference type="ARBA" id="ARBA00023143"/>
    </source>
</evidence>
<dbReference type="AlphaFoldDB" id="A0A2H0Y0K6"/>